<dbReference type="InterPro" id="IPR006199">
    <property type="entry name" value="LexA_DNA-bd_dom"/>
</dbReference>
<dbReference type="InterPro" id="IPR006200">
    <property type="entry name" value="LexA"/>
</dbReference>
<evidence type="ECO:0000256" key="12">
    <source>
        <dbReference type="HAMAP-Rule" id="MF_00015"/>
    </source>
</evidence>
<accession>A0A9E2L0W9</accession>
<protein>
    <recommendedName>
        <fullName evidence="12">LexA repressor</fullName>
        <ecNumber evidence="12">3.4.21.88</ecNumber>
    </recommendedName>
</protein>
<evidence type="ECO:0000256" key="7">
    <source>
        <dbReference type="ARBA" id="ARBA00023015"/>
    </source>
</evidence>
<keyword evidence="3 12" id="KW-0235">DNA replication</keyword>
<dbReference type="EC" id="3.4.21.88" evidence="12"/>
<evidence type="ECO:0000256" key="9">
    <source>
        <dbReference type="ARBA" id="ARBA00023163"/>
    </source>
</evidence>
<name>A0A9E2L0W9_9SPIR</name>
<dbReference type="Pfam" id="PF01726">
    <property type="entry name" value="LexA_DNA_bind"/>
    <property type="match status" value="1"/>
</dbReference>
<organism evidence="16 17">
    <name type="scientific">Candidatus Treponema excrementipullorum</name>
    <dbReference type="NCBI Taxonomy" id="2838768"/>
    <lineage>
        <taxon>Bacteria</taxon>
        <taxon>Pseudomonadati</taxon>
        <taxon>Spirochaetota</taxon>
        <taxon>Spirochaetia</taxon>
        <taxon>Spirochaetales</taxon>
        <taxon>Treponemataceae</taxon>
        <taxon>Treponema</taxon>
    </lineage>
</organism>
<dbReference type="GO" id="GO:0006260">
    <property type="term" value="P:DNA replication"/>
    <property type="evidence" value="ECO:0007669"/>
    <property type="project" value="UniProtKB-UniRule"/>
</dbReference>
<keyword evidence="9 12" id="KW-0804">Transcription</keyword>
<evidence type="ECO:0000313" key="17">
    <source>
        <dbReference type="Proteomes" id="UP000823914"/>
    </source>
</evidence>
<dbReference type="NCBIfam" id="TIGR00498">
    <property type="entry name" value="lexA"/>
    <property type="match status" value="1"/>
</dbReference>
<feature type="active site" description="For autocatalytic cleavage activity" evidence="12">
    <location>
        <position position="164"/>
    </location>
</feature>
<feature type="site" description="Cleavage; by autolysis" evidence="12">
    <location>
        <begin position="91"/>
        <end position="92"/>
    </location>
</feature>
<dbReference type="InterPro" id="IPR036390">
    <property type="entry name" value="WH_DNA-bd_sf"/>
</dbReference>
<evidence type="ECO:0000256" key="3">
    <source>
        <dbReference type="ARBA" id="ARBA00022705"/>
    </source>
</evidence>
<evidence type="ECO:0000256" key="10">
    <source>
        <dbReference type="ARBA" id="ARBA00023204"/>
    </source>
</evidence>
<dbReference type="FunFam" id="2.10.109.10:FF:000001">
    <property type="entry name" value="LexA repressor"/>
    <property type="match status" value="1"/>
</dbReference>
<dbReference type="GO" id="GO:0003677">
    <property type="term" value="F:DNA binding"/>
    <property type="evidence" value="ECO:0007669"/>
    <property type="project" value="UniProtKB-UniRule"/>
</dbReference>
<evidence type="ECO:0000256" key="5">
    <source>
        <dbReference type="ARBA" id="ARBA00022801"/>
    </source>
</evidence>
<evidence type="ECO:0000256" key="4">
    <source>
        <dbReference type="ARBA" id="ARBA00022763"/>
    </source>
</evidence>
<dbReference type="PANTHER" id="PTHR33516">
    <property type="entry name" value="LEXA REPRESSOR"/>
    <property type="match status" value="1"/>
</dbReference>
<dbReference type="InterPro" id="IPR006197">
    <property type="entry name" value="Peptidase_S24_LexA"/>
</dbReference>
<dbReference type="CDD" id="cd06529">
    <property type="entry name" value="S24_LexA-like"/>
    <property type="match status" value="1"/>
</dbReference>
<dbReference type="PRINTS" id="PR00726">
    <property type="entry name" value="LEXASERPTASE"/>
</dbReference>
<keyword evidence="10 12" id="KW-0234">DNA repair</keyword>
<evidence type="ECO:0000256" key="6">
    <source>
        <dbReference type="ARBA" id="ARBA00022813"/>
    </source>
</evidence>
<reference evidence="16" key="1">
    <citation type="journal article" date="2021" name="PeerJ">
        <title>Extensive microbial diversity within the chicken gut microbiome revealed by metagenomics and culture.</title>
        <authorList>
            <person name="Gilroy R."/>
            <person name="Ravi A."/>
            <person name="Getino M."/>
            <person name="Pursley I."/>
            <person name="Horton D.L."/>
            <person name="Alikhan N.F."/>
            <person name="Baker D."/>
            <person name="Gharbi K."/>
            <person name="Hall N."/>
            <person name="Watson M."/>
            <person name="Adriaenssens E.M."/>
            <person name="Foster-Nyarko E."/>
            <person name="Jarju S."/>
            <person name="Secka A."/>
            <person name="Antonio M."/>
            <person name="Oren A."/>
            <person name="Chaudhuri R.R."/>
            <person name="La Ragione R."/>
            <person name="Hildebrand F."/>
            <person name="Pallen M.J."/>
        </authorList>
    </citation>
    <scope>NUCLEOTIDE SEQUENCE</scope>
    <source>
        <strain evidence="16">Gambia15-2214</strain>
    </source>
</reference>
<evidence type="ECO:0000259" key="14">
    <source>
        <dbReference type="Pfam" id="PF00717"/>
    </source>
</evidence>
<dbReference type="GO" id="GO:0006508">
    <property type="term" value="P:proteolysis"/>
    <property type="evidence" value="ECO:0007669"/>
    <property type="project" value="InterPro"/>
</dbReference>
<comment type="caution">
    <text evidence="12">Lacks conserved residue(s) required for the propagation of feature annotation.</text>
</comment>
<dbReference type="InterPro" id="IPR036388">
    <property type="entry name" value="WH-like_DNA-bd_sf"/>
</dbReference>
<comment type="subunit">
    <text evidence="12">Homodimer.</text>
</comment>
<evidence type="ECO:0000256" key="11">
    <source>
        <dbReference type="ARBA" id="ARBA00023236"/>
    </source>
</evidence>
<dbReference type="EMBL" id="JAHLFV010000050">
    <property type="protein sequence ID" value="MBU3849367.1"/>
    <property type="molecule type" value="Genomic_DNA"/>
</dbReference>
<keyword evidence="11 12" id="KW-0742">SOS response</keyword>
<evidence type="ECO:0000313" key="16">
    <source>
        <dbReference type="EMBL" id="MBU3849367.1"/>
    </source>
</evidence>
<keyword evidence="8 12" id="KW-0238">DNA-binding</keyword>
<evidence type="ECO:0000256" key="8">
    <source>
        <dbReference type="ARBA" id="ARBA00023125"/>
    </source>
</evidence>
<dbReference type="HAMAP" id="MF_00015">
    <property type="entry name" value="LexA"/>
    <property type="match status" value="1"/>
</dbReference>
<dbReference type="SUPFAM" id="SSF51306">
    <property type="entry name" value="LexA/Signal peptidase"/>
    <property type="match status" value="1"/>
</dbReference>
<dbReference type="AlphaFoldDB" id="A0A9E2L0W9"/>
<dbReference type="Pfam" id="PF00717">
    <property type="entry name" value="Peptidase_S24"/>
    <property type="match status" value="1"/>
</dbReference>
<keyword evidence="5 12" id="KW-0378">Hydrolase</keyword>
<evidence type="ECO:0000256" key="13">
    <source>
        <dbReference type="RuleBase" id="RU003991"/>
    </source>
</evidence>
<reference evidence="16" key="2">
    <citation type="submission" date="2021-04" db="EMBL/GenBank/DDBJ databases">
        <authorList>
            <person name="Gilroy R."/>
        </authorList>
    </citation>
    <scope>NUCLEOTIDE SEQUENCE</scope>
    <source>
        <strain evidence="16">Gambia15-2214</strain>
    </source>
</reference>
<evidence type="ECO:0000259" key="15">
    <source>
        <dbReference type="Pfam" id="PF01726"/>
    </source>
</evidence>
<dbReference type="GO" id="GO:0045892">
    <property type="term" value="P:negative regulation of DNA-templated transcription"/>
    <property type="evidence" value="ECO:0007669"/>
    <property type="project" value="UniProtKB-UniRule"/>
</dbReference>
<comment type="function">
    <text evidence="12">Represses a number of genes involved in the response to DNA damage (SOS response), including recA and lexA. In the presence of single-stranded DNA, RecA interacts with LexA causing an autocatalytic cleavage which disrupts the DNA-binding part of LexA, leading to derepression of the SOS regulon and eventually DNA repair.</text>
</comment>
<comment type="similarity">
    <text evidence="1 12 13">Belongs to the peptidase S24 family.</text>
</comment>
<keyword evidence="7 12" id="KW-0805">Transcription regulation</keyword>
<dbReference type="Gene3D" id="1.10.10.10">
    <property type="entry name" value="Winged helix-like DNA-binding domain superfamily/Winged helix DNA-binding domain"/>
    <property type="match status" value="1"/>
</dbReference>
<keyword evidence="4 12" id="KW-0227">DNA damage</keyword>
<feature type="domain" description="Peptidase S24/S26A/S26B/S26C" evidence="14">
    <location>
        <begin position="84"/>
        <end position="195"/>
    </location>
</feature>
<dbReference type="InterPro" id="IPR050077">
    <property type="entry name" value="LexA_repressor"/>
</dbReference>
<comment type="caution">
    <text evidence="16">The sequence shown here is derived from an EMBL/GenBank/DDBJ whole genome shotgun (WGS) entry which is preliminary data.</text>
</comment>
<sequence length="203" mass="22852">MKELTRRQIEILNFVRDYSQENLCPPTIRECSSHFGITPRAVQCHFSALQKKGYLSQSEKRSRSVRVLMDESGYERAPAVIRIPILGTVAAGKPLLCEENLDGYLNLSEPFVGKDDTYFALKVRGNSMIDAGIFDGDIAVIRQQHTANNGEIVVAVLDEAITLKRFFKESCRIRLQPENPAFKPIYCQNVQIAGVLASLIRTY</sequence>
<dbReference type="SUPFAM" id="SSF46785">
    <property type="entry name" value="Winged helix' DNA-binding domain"/>
    <property type="match status" value="1"/>
</dbReference>
<dbReference type="InterPro" id="IPR039418">
    <property type="entry name" value="LexA-like"/>
</dbReference>
<evidence type="ECO:0000256" key="2">
    <source>
        <dbReference type="ARBA" id="ARBA00022491"/>
    </source>
</evidence>
<dbReference type="InterPro" id="IPR036286">
    <property type="entry name" value="LexA/Signal_pep-like_sf"/>
</dbReference>
<dbReference type="PANTHER" id="PTHR33516:SF2">
    <property type="entry name" value="LEXA REPRESSOR-RELATED"/>
    <property type="match status" value="1"/>
</dbReference>
<evidence type="ECO:0000256" key="1">
    <source>
        <dbReference type="ARBA" id="ARBA00007484"/>
    </source>
</evidence>
<dbReference type="Proteomes" id="UP000823914">
    <property type="component" value="Unassembled WGS sequence"/>
</dbReference>
<keyword evidence="2 12" id="KW-0678">Repressor</keyword>
<comment type="catalytic activity">
    <reaction evidence="12">
        <text>Hydrolysis of Ala-|-Gly bond in repressor LexA.</text>
        <dbReference type="EC" id="3.4.21.88"/>
    </reaction>
</comment>
<dbReference type="GO" id="GO:0006281">
    <property type="term" value="P:DNA repair"/>
    <property type="evidence" value="ECO:0007669"/>
    <property type="project" value="UniProtKB-UniRule"/>
</dbReference>
<gene>
    <name evidence="12 16" type="primary">lexA</name>
    <name evidence="16" type="ORF">IAA16_02245</name>
</gene>
<dbReference type="GO" id="GO:0009432">
    <property type="term" value="P:SOS response"/>
    <property type="evidence" value="ECO:0007669"/>
    <property type="project" value="UniProtKB-UniRule"/>
</dbReference>
<feature type="active site" description="For autocatalytic cleavage activity" evidence="12">
    <location>
        <position position="127"/>
    </location>
</feature>
<feature type="domain" description="LexA repressor DNA-binding" evidence="15">
    <location>
        <begin position="1"/>
        <end position="63"/>
    </location>
</feature>
<dbReference type="Gene3D" id="2.10.109.10">
    <property type="entry name" value="Umud Fragment, subunit A"/>
    <property type="match status" value="1"/>
</dbReference>
<dbReference type="GO" id="GO:0004252">
    <property type="term" value="F:serine-type endopeptidase activity"/>
    <property type="evidence" value="ECO:0007669"/>
    <property type="project" value="UniProtKB-UniRule"/>
</dbReference>
<keyword evidence="6 12" id="KW-0068">Autocatalytic cleavage</keyword>
<proteinExistence type="inferred from homology"/>
<dbReference type="InterPro" id="IPR015927">
    <property type="entry name" value="Peptidase_S24_S26A/B/C"/>
</dbReference>